<comment type="caution">
    <text evidence="6">The sequence shown here is derived from an EMBL/GenBank/DDBJ whole genome shotgun (WGS) entry which is preliminary data.</text>
</comment>
<dbReference type="EMBL" id="JACEIK010009160">
    <property type="protein sequence ID" value="MCE3052018.1"/>
    <property type="molecule type" value="Genomic_DNA"/>
</dbReference>
<dbReference type="Proteomes" id="UP000823775">
    <property type="component" value="Unassembled WGS sequence"/>
</dbReference>
<evidence type="ECO:0000313" key="7">
    <source>
        <dbReference type="Proteomes" id="UP000823775"/>
    </source>
</evidence>
<evidence type="ECO:0000256" key="4">
    <source>
        <dbReference type="ARBA" id="ARBA00023136"/>
    </source>
</evidence>
<evidence type="ECO:0000313" key="6">
    <source>
        <dbReference type="EMBL" id="MCE3052018.1"/>
    </source>
</evidence>
<feature type="domain" description="Nodulin-like" evidence="5">
    <location>
        <begin position="30"/>
        <end position="87"/>
    </location>
</feature>
<accession>A0ABS8WMD4</accession>
<name>A0ABS8WMD4_DATST</name>
<evidence type="ECO:0000259" key="5">
    <source>
        <dbReference type="Pfam" id="PF06813"/>
    </source>
</evidence>
<protein>
    <recommendedName>
        <fullName evidence="5">Nodulin-like domain-containing protein</fullName>
    </recommendedName>
</protein>
<reference evidence="6 7" key="1">
    <citation type="journal article" date="2021" name="BMC Genomics">
        <title>Datura genome reveals duplications of psychoactive alkaloid biosynthetic genes and high mutation rate following tissue culture.</title>
        <authorList>
            <person name="Rajewski A."/>
            <person name="Carter-House D."/>
            <person name="Stajich J."/>
            <person name="Litt A."/>
        </authorList>
    </citation>
    <scope>NUCLEOTIDE SEQUENCE [LARGE SCALE GENOMIC DNA]</scope>
    <source>
        <strain evidence="6">AR-01</strain>
    </source>
</reference>
<proteinExistence type="predicted"/>
<keyword evidence="3" id="KW-1133">Transmembrane helix</keyword>
<dbReference type="Pfam" id="PF06813">
    <property type="entry name" value="Nodulin-like"/>
    <property type="match status" value="1"/>
</dbReference>
<organism evidence="6 7">
    <name type="scientific">Datura stramonium</name>
    <name type="common">Jimsonweed</name>
    <name type="synonym">Common thornapple</name>
    <dbReference type="NCBI Taxonomy" id="4076"/>
    <lineage>
        <taxon>Eukaryota</taxon>
        <taxon>Viridiplantae</taxon>
        <taxon>Streptophyta</taxon>
        <taxon>Embryophyta</taxon>
        <taxon>Tracheophyta</taxon>
        <taxon>Spermatophyta</taxon>
        <taxon>Magnoliopsida</taxon>
        <taxon>eudicotyledons</taxon>
        <taxon>Gunneridae</taxon>
        <taxon>Pentapetalae</taxon>
        <taxon>asterids</taxon>
        <taxon>lamiids</taxon>
        <taxon>Solanales</taxon>
        <taxon>Solanaceae</taxon>
        <taxon>Solanoideae</taxon>
        <taxon>Datureae</taxon>
        <taxon>Datura</taxon>
    </lineage>
</organism>
<comment type="subcellular location">
    <subcellularLocation>
        <location evidence="1">Membrane</location>
        <topology evidence="1">Multi-pass membrane protein</topology>
    </subcellularLocation>
</comment>
<dbReference type="InterPro" id="IPR010658">
    <property type="entry name" value="Nodulin-like"/>
</dbReference>
<keyword evidence="4" id="KW-0472">Membrane</keyword>
<gene>
    <name evidence="6" type="ORF">HAX54_051424</name>
</gene>
<dbReference type="PANTHER" id="PTHR21576:SF44">
    <property type="entry name" value="MAJOR FACILITATOR SUPERFAMILY PROTEIN"/>
    <property type="match status" value="1"/>
</dbReference>
<dbReference type="PANTHER" id="PTHR21576">
    <property type="entry name" value="UNCHARACTERIZED NODULIN-LIKE PROTEIN"/>
    <property type="match status" value="1"/>
</dbReference>
<evidence type="ECO:0000256" key="2">
    <source>
        <dbReference type="ARBA" id="ARBA00022692"/>
    </source>
</evidence>
<evidence type="ECO:0000256" key="3">
    <source>
        <dbReference type="ARBA" id="ARBA00022989"/>
    </source>
</evidence>
<keyword evidence="7" id="KW-1185">Reference proteome</keyword>
<evidence type="ECO:0000256" key="1">
    <source>
        <dbReference type="ARBA" id="ARBA00004141"/>
    </source>
</evidence>
<keyword evidence="2" id="KW-0812">Transmembrane</keyword>
<sequence>MHTQESESRIGGGKYGKFQRKSGKLLYHAVKDLGDSIGFLAGILGEVLPIWAVLFIGVVQNFVGYGLVWLIVAHKLPSSPLWVVVVFSA</sequence>